<dbReference type="EMBL" id="KN846963">
    <property type="protein sequence ID" value="KIW62225.1"/>
    <property type="molecule type" value="Genomic_DNA"/>
</dbReference>
<feature type="compositionally biased region" description="Polar residues" evidence="1">
    <location>
        <begin position="1"/>
        <end position="11"/>
    </location>
</feature>
<protein>
    <submittedName>
        <fullName evidence="2">Uncharacterized protein</fullName>
    </submittedName>
</protein>
<proteinExistence type="predicted"/>
<accession>A0A0D2F5F8</accession>
<organism evidence="2 3">
    <name type="scientific">Phialophora macrospora</name>
    <dbReference type="NCBI Taxonomy" id="1851006"/>
    <lineage>
        <taxon>Eukaryota</taxon>
        <taxon>Fungi</taxon>
        <taxon>Dikarya</taxon>
        <taxon>Ascomycota</taxon>
        <taxon>Pezizomycotina</taxon>
        <taxon>Eurotiomycetes</taxon>
        <taxon>Chaetothyriomycetidae</taxon>
        <taxon>Chaetothyriales</taxon>
        <taxon>Herpotrichiellaceae</taxon>
        <taxon>Phialophora</taxon>
    </lineage>
</organism>
<dbReference type="AlphaFoldDB" id="A0A0D2F5F8"/>
<gene>
    <name evidence="2" type="ORF">PV04_10420</name>
</gene>
<sequence length="98" mass="11083">MFSSTVSTDNNPKPRIYATAAEAEAAAAHEQRQAPPPRKKEDYEKIQSKQRAEMILGQYDLLIKYAVENGISIPKTRAYFRKVALGIEAQPVIKNWFS</sequence>
<feature type="compositionally biased region" description="Basic and acidic residues" evidence="1">
    <location>
        <begin position="27"/>
        <end position="46"/>
    </location>
</feature>
<evidence type="ECO:0000313" key="3">
    <source>
        <dbReference type="Proteomes" id="UP000054266"/>
    </source>
</evidence>
<dbReference type="HOGENOM" id="CLU_2320126_0_0_1"/>
<name>A0A0D2F5F8_9EURO</name>
<evidence type="ECO:0000256" key="1">
    <source>
        <dbReference type="SAM" id="MobiDB-lite"/>
    </source>
</evidence>
<feature type="region of interest" description="Disordered" evidence="1">
    <location>
        <begin position="1"/>
        <end position="46"/>
    </location>
</feature>
<dbReference type="Proteomes" id="UP000054266">
    <property type="component" value="Unassembled WGS sequence"/>
</dbReference>
<keyword evidence="3" id="KW-1185">Reference proteome</keyword>
<reference evidence="2 3" key="1">
    <citation type="submission" date="2015-01" db="EMBL/GenBank/DDBJ databases">
        <title>The Genome Sequence of Capronia semiimmersa CBS27337.</title>
        <authorList>
            <consortium name="The Broad Institute Genomics Platform"/>
            <person name="Cuomo C."/>
            <person name="de Hoog S."/>
            <person name="Gorbushina A."/>
            <person name="Stielow B."/>
            <person name="Teixiera M."/>
            <person name="Abouelleil A."/>
            <person name="Chapman S.B."/>
            <person name="Priest M."/>
            <person name="Young S.K."/>
            <person name="Wortman J."/>
            <person name="Nusbaum C."/>
            <person name="Birren B."/>
        </authorList>
    </citation>
    <scope>NUCLEOTIDE SEQUENCE [LARGE SCALE GENOMIC DNA]</scope>
    <source>
        <strain evidence="2 3">CBS 27337</strain>
    </source>
</reference>
<evidence type="ECO:0000313" key="2">
    <source>
        <dbReference type="EMBL" id="KIW62225.1"/>
    </source>
</evidence>